<evidence type="ECO:0000256" key="11">
    <source>
        <dbReference type="SAM" id="MobiDB-lite"/>
    </source>
</evidence>
<name>A0A1Y2F335_PROLT</name>
<proteinExistence type="inferred from homology"/>
<evidence type="ECO:0000256" key="5">
    <source>
        <dbReference type="ARBA" id="ARBA00022694"/>
    </source>
</evidence>
<evidence type="ECO:0000313" key="13">
    <source>
        <dbReference type="EMBL" id="ORY78253.1"/>
    </source>
</evidence>
<comment type="catalytic activity">
    <reaction evidence="1">
        <text>Endonucleolytic cleavage of RNA, removing extra 3' nucleotides from tRNA precursor, generating 3' termini of tRNAs. A 3'-hydroxy group is left at the tRNA terminus and a 5'-phosphoryl group is left at the trailer molecule.</text>
        <dbReference type="EC" id="3.1.26.11"/>
    </reaction>
</comment>
<keyword evidence="6" id="KW-0540">Nuclease</keyword>
<keyword evidence="5" id="KW-0819">tRNA processing</keyword>
<sequence length="819" mass="91287">MPQSFKVVSLPSPGIRAEPVLAVIYDDKRYLFNCGEGTQRQLLSKGLSIKKFTNVFLSSSWDSFGGLAGLLLGLATENGYPQIALHGPQNLAYYLATLRAGLQRFHRYTDGADFQIEEYTQLLPQPFEDANVKIQAILTQPKGFGEIDRPASTSEAELKLMQSVARSVWTGEISGLNAQGDWTALADPNQDTTATQKKRTFEEMQQESSEADRRESFYGRTGLDRDKYTAFIKLMHKDLPTATPFPATVSYCIEGQPRPGKFDVARAMALGVPKGPLYGKLQQGQSVYLPNGTVVHPHEVLGPRRLSAPALIANCPSVDYISTFLKHNYWDDDNFKDTCGIIVHTGDPAVLSDPCYIAWMASFHSGTMHILSHPLLTNERPIIDRSEAHYLSLQSLDADQYPHVKQLVRDDSQVVFARLFGAVADVRPLKGDQSFLLDTSVVDQTKQTSRRSSAHHKIDVDAAQRSKPEVSDALKAYEEAIKRTATTVQSLVNIQAEDFPGCDVEVVTLGTGSAGPSIYRNVAATLIRSPDGLNVLLDCGEGTLNQLHRAFGAQQASEMRKIKMIYISHLHADHHLGLIGVVRQWMQVNARNEDKLVILAPVKLLRSIREYDAMEGLQLHRLCLQSTAELYNSQQTPPNTSTYRQMLEIVPQLDRIETVPAIHSERSTCLRLDHRDGWSVAFSGDTRPSSQFMKLGHGVTCLIHEATFQNSKSDEAIKKKHSTVNEALFVSQEMQAHVTILTHFSQRYPKLPVLEDDESTVLAGRNIVCAHDLMHIKLKHAWKDAYYLKDELALEKCLETLRAQGTLPAEKEDETISNE</sequence>
<gene>
    <name evidence="13" type="ORF">BCR37DRAFT_382538</name>
</gene>
<dbReference type="RefSeq" id="XP_040723364.1">
    <property type="nucleotide sequence ID" value="XM_040869892.1"/>
</dbReference>
<accession>A0A1Y2F335</accession>
<organism evidence="13 14">
    <name type="scientific">Protomyces lactucae-debilis</name>
    <dbReference type="NCBI Taxonomy" id="2754530"/>
    <lineage>
        <taxon>Eukaryota</taxon>
        <taxon>Fungi</taxon>
        <taxon>Dikarya</taxon>
        <taxon>Ascomycota</taxon>
        <taxon>Taphrinomycotina</taxon>
        <taxon>Taphrinomycetes</taxon>
        <taxon>Taphrinales</taxon>
        <taxon>Protomycetaceae</taxon>
        <taxon>Protomyces</taxon>
    </lineage>
</organism>
<reference evidence="13 14" key="1">
    <citation type="submission" date="2016-07" db="EMBL/GenBank/DDBJ databases">
        <title>Pervasive Adenine N6-methylation of Active Genes in Fungi.</title>
        <authorList>
            <consortium name="DOE Joint Genome Institute"/>
            <person name="Mondo S.J."/>
            <person name="Dannebaum R.O."/>
            <person name="Kuo R.C."/>
            <person name="Labutti K."/>
            <person name="Haridas S."/>
            <person name="Kuo A."/>
            <person name="Salamov A."/>
            <person name="Ahrendt S.R."/>
            <person name="Lipzen A."/>
            <person name="Sullivan W."/>
            <person name="Andreopoulos W.B."/>
            <person name="Clum A."/>
            <person name="Lindquist E."/>
            <person name="Daum C."/>
            <person name="Ramamoorthy G.K."/>
            <person name="Gryganskyi A."/>
            <person name="Culley D."/>
            <person name="Magnuson J.K."/>
            <person name="James T.Y."/>
            <person name="O'Malley M.A."/>
            <person name="Stajich J.E."/>
            <person name="Spatafora J.W."/>
            <person name="Visel A."/>
            <person name="Grigoriev I.V."/>
        </authorList>
    </citation>
    <scope>NUCLEOTIDE SEQUENCE [LARGE SCALE GENOMIC DNA]</scope>
    <source>
        <strain evidence="13 14">12-1054</strain>
    </source>
</reference>
<feature type="domain" description="tRNase Z endonuclease" evidence="12">
    <location>
        <begin position="7"/>
        <end position="66"/>
    </location>
</feature>
<dbReference type="GO" id="GO:0005739">
    <property type="term" value="C:mitochondrion"/>
    <property type="evidence" value="ECO:0007669"/>
    <property type="project" value="TreeGrafter"/>
</dbReference>
<keyword evidence="7" id="KW-0479">Metal-binding</keyword>
<dbReference type="OMA" id="INYICQL"/>
<dbReference type="Proteomes" id="UP000193685">
    <property type="component" value="Unassembled WGS sequence"/>
</dbReference>
<dbReference type="EMBL" id="MCFI01000018">
    <property type="protein sequence ID" value="ORY78253.1"/>
    <property type="molecule type" value="Genomic_DNA"/>
</dbReference>
<dbReference type="GO" id="GO:0042781">
    <property type="term" value="F:3'-tRNA processing endoribonuclease activity"/>
    <property type="evidence" value="ECO:0007669"/>
    <property type="project" value="UniProtKB-EC"/>
</dbReference>
<comment type="cofactor">
    <cofactor evidence="2">
        <name>Zn(2+)</name>
        <dbReference type="ChEBI" id="CHEBI:29105"/>
    </cofactor>
</comment>
<dbReference type="STRING" id="56484.A0A1Y2F335"/>
<comment type="caution">
    <text evidence="13">The sequence shown here is derived from an EMBL/GenBank/DDBJ whole genome shotgun (WGS) entry which is preliminary data.</text>
</comment>
<evidence type="ECO:0000259" key="12">
    <source>
        <dbReference type="Pfam" id="PF13691"/>
    </source>
</evidence>
<evidence type="ECO:0000256" key="7">
    <source>
        <dbReference type="ARBA" id="ARBA00022723"/>
    </source>
</evidence>
<dbReference type="SUPFAM" id="SSF56281">
    <property type="entry name" value="Metallo-hydrolase/oxidoreductase"/>
    <property type="match status" value="2"/>
</dbReference>
<dbReference type="InterPro" id="IPR036866">
    <property type="entry name" value="RibonucZ/Hydroxyglut_hydro"/>
</dbReference>
<evidence type="ECO:0000313" key="14">
    <source>
        <dbReference type="Proteomes" id="UP000193685"/>
    </source>
</evidence>
<dbReference type="CDD" id="cd07718">
    <property type="entry name" value="RNaseZ_ELAC1_ELAC2-C-term-like_MBL-fold"/>
    <property type="match status" value="1"/>
</dbReference>
<evidence type="ECO:0000256" key="2">
    <source>
        <dbReference type="ARBA" id="ARBA00001947"/>
    </source>
</evidence>
<evidence type="ECO:0000256" key="1">
    <source>
        <dbReference type="ARBA" id="ARBA00000402"/>
    </source>
</evidence>
<keyword evidence="10" id="KW-0862">Zinc</keyword>
<evidence type="ECO:0000256" key="10">
    <source>
        <dbReference type="ARBA" id="ARBA00022833"/>
    </source>
</evidence>
<evidence type="ECO:0000256" key="3">
    <source>
        <dbReference type="ARBA" id="ARBA00007823"/>
    </source>
</evidence>
<dbReference type="GO" id="GO:1990180">
    <property type="term" value="P:mitochondrial tRNA 3'-end processing"/>
    <property type="evidence" value="ECO:0007669"/>
    <property type="project" value="TreeGrafter"/>
</dbReference>
<dbReference type="PANTHER" id="PTHR12553">
    <property type="entry name" value="ZINC PHOSPHODIESTERASE ELAC PROTEIN 2"/>
    <property type="match status" value="1"/>
</dbReference>
<keyword evidence="8" id="KW-0255">Endonuclease</keyword>
<evidence type="ECO:0000256" key="9">
    <source>
        <dbReference type="ARBA" id="ARBA00022801"/>
    </source>
</evidence>
<dbReference type="GO" id="GO:0046872">
    <property type="term" value="F:metal ion binding"/>
    <property type="evidence" value="ECO:0007669"/>
    <property type="project" value="UniProtKB-KW"/>
</dbReference>
<dbReference type="InterPro" id="IPR047151">
    <property type="entry name" value="RNZ2-like"/>
</dbReference>
<keyword evidence="14" id="KW-1185">Reference proteome</keyword>
<comment type="similarity">
    <text evidence="3">Belongs to the RNase Z family.</text>
</comment>
<dbReference type="OrthoDB" id="527344at2759"/>
<dbReference type="Pfam" id="PF13691">
    <property type="entry name" value="Lactamase_B_4"/>
    <property type="match status" value="1"/>
</dbReference>
<evidence type="ECO:0000256" key="6">
    <source>
        <dbReference type="ARBA" id="ARBA00022722"/>
    </source>
</evidence>
<dbReference type="AlphaFoldDB" id="A0A1Y2F335"/>
<dbReference type="Pfam" id="PF23023">
    <property type="entry name" value="Anti-Pycsar_Apyc1"/>
    <property type="match status" value="1"/>
</dbReference>
<evidence type="ECO:0000256" key="8">
    <source>
        <dbReference type="ARBA" id="ARBA00022759"/>
    </source>
</evidence>
<keyword evidence="9" id="KW-0378">Hydrolase</keyword>
<protein>
    <recommendedName>
        <fullName evidence="4">ribonuclease Z</fullName>
        <ecNumber evidence="4">3.1.26.11</ecNumber>
    </recommendedName>
</protein>
<dbReference type="Gene3D" id="3.60.15.10">
    <property type="entry name" value="Ribonuclease Z/Hydroxyacylglutathione hydrolase-like"/>
    <property type="match status" value="2"/>
</dbReference>
<evidence type="ECO:0000256" key="4">
    <source>
        <dbReference type="ARBA" id="ARBA00012477"/>
    </source>
</evidence>
<feature type="region of interest" description="Disordered" evidence="11">
    <location>
        <begin position="187"/>
        <end position="218"/>
    </location>
</feature>
<dbReference type="InterPro" id="IPR027794">
    <property type="entry name" value="tRNase_Z_dom"/>
</dbReference>
<dbReference type="PANTHER" id="PTHR12553:SF49">
    <property type="entry name" value="ZINC PHOSPHODIESTERASE ELAC PROTEIN 2"/>
    <property type="match status" value="1"/>
</dbReference>
<dbReference type="GeneID" id="63786491"/>
<dbReference type="EC" id="3.1.26.11" evidence="4"/>